<feature type="domain" description="Methyltransferase" evidence="3">
    <location>
        <begin position="49"/>
        <end position="132"/>
    </location>
</feature>
<evidence type="ECO:0000256" key="1">
    <source>
        <dbReference type="ARBA" id="ARBA00022603"/>
    </source>
</evidence>
<dbReference type="EC" id="2.1.1.64" evidence="4"/>
<dbReference type="SUPFAM" id="SSF53335">
    <property type="entry name" value="S-adenosyl-L-methionine-dependent methyltransferases"/>
    <property type="match status" value="1"/>
</dbReference>
<dbReference type="EMBL" id="JBHTJH010000002">
    <property type="protein sequence ID" value="MFD0860950.1"/>
    <property type="molecule type" value="Genomic_DNA"/>
</dbReference>
<dbReference type="EC" id="2.1.1.222" evidence="4"/>
<gene>
    <name evidence="4" type="ORF">ACFQ1M_01915</name>
</gene>
<keyword evidence="2 4" id="KW-0808">Transferase</keyword>
<dbReference type="InterPro" id="IPR041698">
    <property type="entry name" value="Methyltransf_25"/>
</dbReference>
<dbReference type="GO" id="GO:0061542">
    <property type="term" value="F:3-demethylubiquinol 3-O-methyltransferase activity"/>
    <property type="evidence" value="ECO:0007669"/>
    <property type="project" value="UniProtKB-EC"/>
</dbReference>
<dbReference type="CDD" id="cd02440">
    <property type="entry name" value="AdoMet_MTases"/>
    <property type="match status" value="1"/>
</dbReference>
<accession>A0ABW3CU06</accession>
<dbReference type="RefSeq" id="WP_386403032.1">
    <property type="nucleotide sequence ID" value="NZ_JBHTJH010000002.1"/>
</dbReference>
<keyword evidence="1 4" id="KW-0489">Methyltransferase</keyword>
<keyword evidence="5" id="KW-1185">Reference proteome</keyword>
<name>A0ABW3CU06_9FLAO</name>
<dbReference type="Pfam" id="PF13649">
    <property type="entry name" value="Methyltransf_25"/>
    <property type="match status" value="1"/>
</dbReference>
<dbReference type="PANTHER" id="PTHR43861:SF1">
    <property type="entry name" value="TRANS-ACONITATE 2-METHYLTRANSFERASE"/>
    <property type="match status" value="1"/>
</dbReference>
<dbReference type="GO" id="GO:0102208">
    <property type="term" value="F:2-polyprenyl-6-hydroxyphenol methylase activity"/>
    <property type="evidence" value="ECO:0007669"/>
    <property type="project" value="UniProtKB-EC"/>
</dbReference>
<comment type="caution">
    <text evidence="4">The sequence shown here is derived from an EMBL/GenBank/DDBJ whole genome shotgun (WGS) entry which is preliminary data.</text>
</comment>
<dbReference type="GO" id="GO:0032259">
    <property type="term" value="P:methylation"/>
    <property type="evidence" value="ECO:0007669"/>
    <property type="project" value="UniProtKB-KW"/>
</dbReference>
<protein>
    <submittedName>
        <fullName evidence="4">Class I SAM-dependent methyltransferase</fullName>
        <ecNumber evidence="4">2.1.1.222</ecNumber>
        <ecNumber evidence="4">2.1.1.64</ecNumber>
    </submittedName>
</protein>
<dbReference type="Proteomes" id="UP001596978">
    <property type="component" value="Unassembled WGS sequence"/>
</dbReference>
<dbReference type="Gene3D" id="3.40.50.150">
    <property type="entry name" value="Vaccinia Virus protein VP39"/>
    <property type="match status" value="1"/>
</dbReference>
<evidence type="ECO:0000313" key="5">
    <source>
        <dbReference type="Proteomes" id="UP001596978"/>
    </source>
</evidence>
<dbReference type="PANTHER" id="PTHR43861">
    <property type="entry name" value="TRANS-ACONITATE 2-METHYLTRANSFERASE-RELATED"/>
    <property type="match status" value="1"/>
</dbReference>
<evidence type="ECO:0000313" key="4">
    <source>
        <dbReference type="EMBL" id="MFD0860950.1"/>
    </source>
</evidence>
<reference evidence="5" key="1">
    <citation type="journal article" date="2019" name="Int. J. Syst. Evol. Microbiol.">
        <title>The Global Catalogue of Microorganisms (GCM) 10K type strain sequencing project: providing services to taxonomists for standard genome sequencing and annotation.</title>
        <authorList>
            <consortium name="The Broad Institute Genomics Platform"/>
            <consortium name="The Broad Institute Genome Sequencing Center for Infectious Disease"/>
            <person name="Wu L."/>
            <person name="Ma J."/>
        </authorList>
    </citation>
    <scope>NUCLEOTIDE SEQUENCE [LARGE SCALE GENOMIC DNA]</scope>
    <source>
        <strain evidence="5">CCUG 62952</strain>
    </source>
</reference>
<dbReference type="InterPro" id="IPR029063">
    <property type="entry name" value="SAM-dependent_MTases_sf"/>
</dbReference>
<organism evidence="4 5">
    <name type="scientific">Sungkyunkwania multivorans</name>
    <dbReference type="NCBI Taxonomy" id="1173618"/>
    <lineage>
        <taxon>Bacteria</taxon>
        <taxon>Pseudomonadati</taxon>
        <taxon>Bacteroidota</taxon>
        <taxon>Flavobacteriia</taxon>
        <taxon>Flavobacteriales</taxon>
        <taxon>Flavobacteriaceae</taxon>
        <taxon>Sungkyunkwania</taxon>
    </lineage>
</organism>
<sequence>MQKEVKNWYTSWFDTPYYHILYKDRDHKEAHQFMDVLTNYLNLPEQAKVLDLACGKGRHSIYLNQLGYDVIGADLSPSSIEYAKQFENDTLHFVEHDMCVPLGAQFDAIFNLFTSFGYFENEEDNLNALKAIKCDLSDDGFAVIDFMNVEYVIAHLVPEEVKTVEGINFYLKRFVADGHIVKEIRFNIDGDDFFFTEKVKALTLEDFQKYFEQANIDLLDIFGDYKLNKFDADTSQRLVMIFK</sequence>
<evidence type="ECO:0000256" key="2">
    <source>
        <dbReference type="ARBA" id="ARBA00022679"/>
    </source>
</evidence>
<evidence type="ECO:0000259" key="3">
    <source>
        <dbReference type="Pfam" id="PF13649"/>
    </source>
</evidence>
<proteinExistence type="predicted"/>
<dbReference type="Gene3D" id="2.20.25.110">
    <property type="entry name" value="S-adenosyl-L-methionine-dependent methyltransferases"/>
    <property type="match status" value="1"/>
</dbReference>